<evidence type="ECO:0000256" key="6">
    <source>
        <dbReference type="ARBA" id="ARBA00023014"/>
    </source>
</evidence>
<dbReference type="GO" id="GO:0046872">
    <property type="term" value="F:metal ion binding"/>
    <property type="evidence" value="ECO:0007669"/>
    <property type="project" value="UniProtKB-KW"/>
</dbReference>
<dbReference type="SUPFAM" id="SSF54862">
    <property type="entry name" value="4Fe-4S ferredoxins"/>
    <property type="match status" value="1"/>
</dbReference>
<accession>A0A7V0MZS7</accession>
<dbReference type="PROSITE" id="PS51379">
    <property type="entry name" value="4FE4S_FER_2"/>
    <property type="match status" value="2"/>
</dbReference>
<dbReference type="GO" id="GO:0051539">
    <property type="term" value="F:4 iron, 4 sulfur cluster binding"/>
    <property type="evidence" value="ECO:0007669"/>
    <property type="project" value="UniProtKB-KW"/>
</dbReference>
<dbReference type="GO" id="GO:0016625">
    <property type="term" value="F:oxidoreductase activity, acting on the aldehyde or oxo group of donors, iron-sulfur protein as acceptor"/>
    <property type="evidence" value="ECO:0007669"/>
    <property type="project" value="InterPro"/>
</dbReference>
<dbReference type="Pfam" id="PF14697">
    <property type="entry name" value="Fer4_21"/>
    <property type="match status" value="1"/>
</dbReference>
<evidence type="ECO:0000256" key="1">
    <source>
        <dbReference type="ARBA" id="ARBA00001966"/>
    </source>
</evidence>
<evidence type="ECO:0000259" key="7">
    <source>
        <dbReference type="PROSITE" id="PS51379"/>
    </source>
</evidence>
<proteinExistence type="predicted"/>
<keyword evidence="3" id="KW-0479">Metal-binding</keyword>
<gene>
    <name evidence="8" type="ORF">ENG47_00410</name>
</gene>
<dbReference type="PANTHER" id="PTHR43724:SF1">
    <property type="entry name" value="PYRUVATE SYNTHASE SUBUNIT PORD"/>
    <property type="match status" value="1"/>
</dbReference>
<dbReference type="Gene3D" id="3.30.70.20">
    <property type="match status" value="1"/>
</dbReference>
<keyword evidence="6" id="KW-0411">Iron-sulfur</keyword>
<evidence type="ECO:0000256" key="3">
    <source>
        <dbReference type="ARBA" id="ARBA00022723"/>
    </source>
</evidence>
<dbReference type="AlphaFoldDB" id="A0A7V0MZS7"/>
<sequence>MKEKGWKDIPIGGLILEAGNAERYLTGSWRTFRPVVNEKKCTDCLLCWIYCPDGSVIVEDGKRKGFHYDHCKGCGICADVCPFGAIEMVEESKYRESAGKVSSEKGGR</sequence>
<dbReference type="EMBL" id="DRBC01000027">
    <property type="protein sequence ID" value="HDN84202.1"/>
    <property type="molecule type" value="Genomic_DNA"/>
</dbReference>
<name>A0A7V0MZS7_UNCAE</name>
<feature type="domain" description="4Fe-4S ferredoxin-type" evidence="7">
    <location>
        <begin position="62"/>
        <end position="91"/>
    </location>
</feature>
<dbReference type="NCBIfam" id="TIGR02179">
    <property type="entry name" value="PorD_KorD"/>
    <property type="match status" value="1"/>
</dbReference>
<protein>
    <recommendedName>
        <fullName evidence="7">4Fe-4S ferredoxin-type domain-containing protein</fullName>
    </recommendedName>
</protein>
<dbReference type="Proteomes" id="UP000885660">
    <property type="component" value="Unassembled WGS sequence"/>
</dbReference>
<feature type="domain" description="4Fe-4S ferredoxin-type" evidence="7">
    <location>
        <begin position="32"/>
        <end position="61"/>
    </location>
</feature>
<reference evidence="8" key="1">
    <citation type="journal article" date="2020" name="mSystems">
        <title>Genome- and Community-Level Interaction Insights into Carbon Utilization and Element Cycling Functions of Hydrothermarchaeota in Hydrothermal Sediment.</title>
        <authorList>
            <person name="Zhou Z."/>
            <person name="Liu Y."/>
            <person name="Xu W."/>
            <person name="Pan J."/>
            <person name="Luo Z.H."/>
            <person name="Li M."/>
        </authorList>
    </citation>
    <scope>NUCLEOTIDE SEQUENCE [LARGE SCALE GENOMIC DNA]</scope>
    <source>
        <strain evidence="8">HyVt-219</strain>
    </source>
</reference>
<evidence type="ECO:0000313" key="8">
    <source>
        <dbReference type="EMBL" id="HDN84202.1"/>
    </source>
</evidence>
<organism evidence="8">
    <name type="scientific">Aerophobetes bacterium</name>
    <dbReference type="NCBI Taxonomy" id="2030807"/>
    <lineage>
        <taxon>Bacteria</taxon>
        <taxon>Candidatus Aerophobota</taxon>
    </lineage>
</organism>
<keyword evidence="5" id="KW-0408">Iron</keyword>
<dbReference type="InterPro" id="IPR011898">
    <property type="entry name" value="PorD_KorD"/>
</dbReference>
<dbReference type="InterPro" id="IPR017900">
    <property type="entry name" value="4Fe4S_Fe_S_CS"/>
</dbReference>
<evidence type="ECO:0000256" key="2">
    <source>
        <dbReference type="ARBA" id="ARBA00022485"/>
    </source>
</evidence>
<comment type="cofactor">
    <cofactor evidence="1">
        <name>[4Fe-4S] cluster</name>
        <dbReference type="ChEBI" id="CHEBI:49883"/>
    </cofactor>
</comment>
<dbReference type="PANTHER" id="PTHR43724">
    <property type="entry name" value="PYRUVATE SYNTHASE SUBUNIT PORD"/>
    <property type="match status" value="1"/>
</dbReference>
<dbReference type="InterPro" id="IPR017896">
    <property type="entry name" value="4Fe4S_Fe-S-bd"/>
</dbReference>
<comment type="caution">
    <text evidence="8">The sequence shown here is derived from an EMBL/GenBank/DDBJ whole genome shotgun (WGS) entry which is preliminary data.</text>
</comment>
<evidence type="ECO:0000256" key="4">
    <source>
        <dbReference type="ARBA" id="ARBA00022737"/>
    </source>
</evidence>
<evidence type="ECO:0000256" key="5">
    <source>
        <dbReference type="ARBA" id="ARBA00023004"/>
    </source>
</evidence>
<keyword evidence="2" id="KW-0004">4Fe-4S</keyword>
<dbReference type="PROSITE" id="PS00198">
    <property type="entry name" value="4FE4S_FER_1"/>
    <property type="match status" value="1"/>
</dbReference>
<keyword evidence="4" id="KW-0677">Repeat</keyword>